<dbReference type="EMBL" id="FPHK01000065">
    <property type="protein sequence ID" value="SFV62750.1"/>
    <property type="molecule type" value="Genomic_DNA"/>
</dbReference>
<proteinExistence type="predicted"/>
<reference evidence="2" key="1">
    <citation type="submission" date="2016-10" db="EMBL/GenBank/DDBJ databases">
        <authorList>
            <person name="de Groot N.N."/>
        </authorList>
    </citation>
    <scope>NUCLEOTIDE SEQUENCE</scope>
</reference>
<keyword evidence="1" id="KW-0175">Coiled coil</keyword>
<accession>A0A1W1CA61</accession>
<protein>
    <submittedName>
        <fullName evidence="2">Uncharacterized protein</fullName>
    </submittedName>
</protein>
<evidence type="ECO:0000256" key="1">
    <source>
        <dbReference type="SAM" id="Coils"/>
    </source>
</evidence>
<sequence length="229" mass="25753">MKKIILGISVISATLLFASESTYTQFLDTAVEDIYDIHNYSKTKMSEIAQSDKVLQEYNNKLNKYETDVSLFLKENNTNSFTSKDDANKALDELDKLSIENVQLAKTVAYLASHHADNVSENYNTTLKETSKTILRLSDDIGVMADRILLMAKEIGIMADRILKTQEIQSQNLAATQKLTHYAMTLTDAQVTATRENVHNSMNTGMSNMNMNTNQIQSQQSLQTTIPMH</sequence>
<name>A0A1W1CA61_9ZZZZ</name>
<dbReference type="AlphaFoldDB" id="A0A1W1CA61"/>
<gene>
    <name evidence="2" type="ORF">MNB_SM-6-641</name>
</gene>
<organism evidence="2">
    <name type="scientific">hydrothermal vent metagenome</name>
    <dbReference type="NCBI Taxonomy" id="652676"/>
    <lineage>
        <taxon>unclassified sequences</taxon>
        <taxon>metagenomes</taxon>
        <taxon>ecological metagenomes</taxon>
    </lineage>
</organism>
<feature type="coiled-coil region" evidence="1">
    <location>
        <begin position="48"/>
        <end position="107"/>
    </location>
</feature>
<evidence type="ECO:0000313" key="2">
    <source>
        <dbReference type="EMBL" id="SFV62750.1"/>
    </source>
</evidence>